<name>A0A1C3VKP7_9HYPH</name>
<accession>A0A1C3VKP7</accession>
<organism evidence="2 3">
    <name type="scientific">Rhizobium hainanense</name>
    <dbReference type="NCBI Taxonomy" id="52131"/>
    <lineage>
        <taxon>Bacteria</taxon>
        <taxon>Pseudomonadati</taxon>
        <taxon>Pseudomonadota</taxon>
        <taxon>Alphaproteobacteria</taxon>
        <taxon>Hyphomicrobiales</taxon>
        <taxon>Rhizobiaceae</taxon>
        <taxon>Rhizobium/Agrobacterium group</taxon>
        <taxon>Rhizobium</taxon>
    </lineage>
</organism>
<evidence type="ECO:0000313" key="3">
    <source>
        <dbReference type="Proteomes" id="UP000186228"/>
    </source>
</evidence>
<keyword evidence="1" id="KW-0732">Signal</keyword>
<feature type="signal peptide" evidence="1">
    <location>
        <begin position="1"/>
        <end position="23"/>
    </location>
</feature>
<evidence type="ECO:0000313" key="2">
    <source>
        <dbReference type="EMBL" id="SCB28316.1"/>
    </source>
</evidence>
<dbReference type="EMBL" id="FMAC01000006">
    <property type="protein sequence ID" value="SCB28316.1"/>
    <property type="molecule type" value="Genomic_DNA"/>
</dbReference>
<dbReference type="STRING" id="52131.GA0061100_106346"/>
<reference evidence="3" key="1">
    <citation type="submission" date="2016-08" db="EMBL/GenBank/DDBJ databases">
        <authorList>
            <person name="Varghese N."/>
            <person name="Submissions Spin"/>
        </authorList>
    </citation>
    <scope>NUCLEOTIDE SEQUENCE [LARGE SCALE GENOMIC DNA]</scope>
    <source>
        <strain evidence="3">CCBAU 57015</strain>
    </source>
</reference>
<gene>
    <name evidence="2" type="ORF">GA0061100_106346</name>
</gene>
<keyword evidence="3" id="KW-1185">Reference proteome</keyword>
<proteinExistence type="predicted"/>
<evidence type="ECO:0000256" key="1">
    <source>
        <dbReference type="SAM" id="SignalP"/>
    </source>
</evidence>
<dbReference type="RefSeq" id="WP_075854651.1">
    <property type="nucleotide sequence ID" value="NZ_FMAC01000006.1"/>
</dbReference>
<protein>
    <submittedName>
        <fullName evidence="2">Uncharacterized protein</fullName>
    </submittedName>
</protein>
<dbReference type="AlphaFoldDB" id="A0A1C3VKP7"/>
<sequence length="91" mass="9549">MRKKIITIVLGCALASASLPAMAIASIPHAADNSLTGVAVPSQKGVLQLSAARMSAEPVQVALVDSCSDAWYWRSLIEEFACGFSGQGWIN</sequence>
<feature type="chain" id="PRO_5008684424" evidence="1">
    <location>
        <begin position="24"/>
        <end position="91"/>
    </location>
</feature>
<dbReference type="Proteomes" id="UP000186228">
    <property type="component" value="Unassembled WGS sequence"/>
</dbReference>
<dbReference type="OrthoDB" id="8858829at2"/>